<dbReference type="SUPFAM" id="SSF53335">
    <property type="entry name" value="S-adenosyl-L-methionine-dependent methyltransferases"/>
    <property type="match status" value="1"/>
</dbReference>
<evidence type="ECO:0000256" key="1">
    <source>
        <dbReference type="SAM" id="MobiDB-lite"/>
    </source>
</evidence>
<accession>A0A1I2RHG9</accession>
<sequence length="123" mass="13804">MEERLLPLRPNVRVVGVDASAAMLSLAKQRLKEAQFRLIRHDLNDIESLSLPSAPLQAVIIVQTLHHLPHPKQREVYRFVHRHLEPGGLFLFMDRVRLPAAPTCGNGSSSKRNTRAEKAGNNS</sequence>
<dbReference type="Proteomes" id="UP000198661">
    <property type="component" value="Unassembled WGS sequence"/>
</dbReference>
<dbReference type="PANTHER" id="PTHR42912:SF93">
    <property type="entry name" value="N6-ADENOSINE-METHYLTRANSFERASE TMT1A"/>
    <property type="match status" value="1"/>
</dbReference>
<feature type="region of interest" description="Disordered" evidence="1">
    <location>
        <begin position="100"/>
        <end position="123"/>
    </location>
</feature>
<name>A0A1I2RHG9_9BACL</name>
<dbReference type="GO" id="GO:0008168">
    <property type="term" value="F:methyltransferase activity"/>
    <property type="evidence" value="ECO:0007669"/>
    <property type="project" value="UniProtKB-KW"/>
</dbReference>
<dbReference type="CDD" id="cd02440">
    <property type="entry name" value="AdoMet_MTases"/>
    <property type="match status" value="1"/>
</dbReference>
<dbReference type="GO" id="GO:0032259">
    <property type="term" value="P:methylation"/>
    <property type="evidence" value="ECO:0007669"/>
    <property type="project" value="UniProtKB-KW"/>
</dbReference>
<dbReference type="AlphaFoldDB" id="A0A1I2RHG9"/>
<keyword evidence="4" id="KW-1185">Reference proteome</keyword>
<dbReference type="InterPro" id="IPR029063">
    <property type="entry name" value="SAM-dependent_MTases_sf"/>
</dbReference>
<gene>
    <name evidence="3" type="ORF">SAMN04488025_1312</name>
</gene>
<organism evidence="3 4">
    <name type="scientific">Planifilum fulgidum</name>
    <dbReference type="NCBI Taxonomy" id="201973"/>
    <lineage>
        <taxon>Bacteria</taxon>
        <taxon>Bacillati</taxon>
        <taxon>Bacillota</taxon>
        <taxon>Bacilli</taxon>
        <taxon>Bacillales</taxon>
        <taxon>Thermoactinomycetaceae</taxon>
        <taxon>Planifilum</taxon>
    </lineage>
</organism>
<proteinExistence type="predicted"/>
<dbReference type="EMBL" id="FOOK01000031">
    <property type="protein sequence ID" value="SFG39952.1"/>
    <property type="molecule type" value="Genomic_DNA"/>
</dbReference>
<reference evidence="3 4" key="1">
    <citation type="submission" date="2016-10" db="EMBL/GenBank/DDBJ databases">
        <authorList>
            <person name="de Groot N.N."/>
        </authorList>
    </citation>
    <scope>NUCLEOTIDE SEQUENCE [LARGE SCALE GENOMIC DNA]</scope>
    <source>
        <strain evidence="3 4">DSM 44945</strain>
    </source>
</reference>
<keyword evidence="3" id="KW-0808">Transferase</keyword>
<feature type="compositionally biased region" description="Basic and acidic residues" evidence="1">
    <location>
        <begin position="114"/>
        <end position="123"/>
    </location>
</feature>
<protein>
    <submittedName>
        <fullName evidence="3">Methyltransferase domain-containing protein</fullName>
    </submittedName>
</protein>
<dbReference type="PANTHER" id="PTHR42912">
    <property type="entry name" value="METHYLTRANSFERASE"/>
    <property type="match status" value="1"/>
</dbReference>
<dbReference type="Pfam" id="PF13649">
    <property type="entry name" value="Methyltransf_25"/>
    <property type="match status" value="1"/>
</dbReference>
<evidence type="ECO:0000313" key="3">
    <source>
        <dbReference type="EMBL" id="SFG39952.1"/>
    </source>
</evidence>
<feature type="domain" description="Methyltransferase" evidence="2">
    <location>
        <begin position="10"/>
        <end position="88"/>
    </location>
</feature>
<dbReference type="InterPro" id="IPR041698">
    <property type="entry name" value="Methyltransf_25"/>
</dbReference>
<dbReference type="Gene3D" id="3.40.50.150">
    <property type="entry name" value="Vaccinia Virus protein VP39"/>
    <property type="match status" value="1"/>
</dbReference>
<evidence type="ECO:0000313" key="4">
    <source>
        <dbReference type="Proteomes" id="UP000198661"/>
    </source>
</evidence>
<evidence type="ECO:0000259" key="2">
    <source>
        <dbReference type="Pfam" id="PF13649"/>
    </source>
</evidence>
<dbReference type="InterPro" id="IPR050508">
    <property type="entry name" value="Methyltransf_Superfamily"/>
</dbReference>
<keyword evidence="3" id="KW-0489">Methyltransferase</keyword>